<evidence type="ECO:0000313" key="1">
    <source>
        <dbReference type="EMBL" id="KAG1904218.1"/>
    </source>
</evidence>
<name>A0AAD4EFW9_9AGAM</name>
<dbReference type="Proteomes" id="UP001195769">
    <property type="component" value="Unassembled WGS sequence"/>
</dbReference>
<keyword evidence="2" id="KW-1185">Reference proteome</keyword>
<dbReference type="RefSeq" id="XP_041229793.1">
    <property type="nucleotide sequence ID" value="XM_041373438.1"/>
</dbReference>
<sequence length="107" mass="12783">AQYPCHSSETLHSLDEALDLFHANKDIFIQLGIRNNFNLPKLHAARHYHLMITLFGTTDNYNTEYTEHLHIDLAKDAYCATNHQDEFLQMTRWLERKEKVLWHQKYV</sequence>
<dbReference type="EMBL" id="JABBWK010000010">
    <property type="protein sequence ID" value="KAG1904218.1"/>
    <property type="molecule type" value="Genomic_DNA"/>
</dbReference>
<gene>
    <name evidence="1" type="ORF">F5891DRAFT_899777</name>
</gene>
<accession>A0AAD4EFW9</accession>
<comment type="caution">
    <text evidence="1">The sequence shown here is derived from an EMBL/GenBank/DDBJ whole genome shotgun (WGS) entry which is preliminary data.</text>
</comment>
<organism evidence="1 2">
    <name type="scientific">Suillus fuscotomentosus</name>
    <dbReference type="NCBI Taxonomy" id="1912939"/>
    <lineage>
        <taxon>Eukaryota</taxon>
        <taxon>Fungi</taxon>
        <taxon>Dikarya</taxon>
        <taxon>Basidiomycota</taxon>
        <taxon>Agaricomycotina</taxon>
        <taxon>Agaricomycetes</taxon>
        <taxon>Agaricomycetidae</taxon>
        <taxon>Boletales</taxon>
        <taxon>Suillineae</taxon>
        <taxon>Suillaceae</taxon>
        <taxon>Suillus</taxon>
    </lineage>
</organism>
<dbReference type="AlphaFoldDB" id="A0AAD4EFW9"/>
<protein>
    <submittedName>
        <fullName evidence="1">Uncharacterized protein</fullName>
    </submittedName>
</protein>
<reference evidence="1" key="1">
    <citation type="journal article" date="2020" name="New Phytol.">
        <title>Comparative genomics reveals dynamic genome evolution in host specialist ectomycorrhizal fungi.</title>
        <authorList>
            <person name="Lofgren L.A."/>
            <person name="Nguyen N.H."/>
            <person name="Vilgalys R."/>
            <person name="Ruytinx J."/>
            <person name="Liao H.L."/>
            <person name="Branco S."/>
            <person name="Kuo A."/>
            <person name="LaButti K."/>
            <person name="Lipzen A."/>
            <person name="Andreopoulos W."/>
            <person name="Pangilinan J."/>
            <person name="Riley R."/>
            <person name="Hundley H."/>
            <person name="Na H."/>
            <person name="Barry K."/>
            <person name="Grigoriev I.V."/>
            <person name="Stajich J.E."/>
            <person name="Kennedy P.G."/>
        </authorList>
    </citation>
    <scope>NUCLEOTIDE SEQUENCE</scope>
    <source>
        <strain evidence="1">FC203</strain>
    </source>
</reference>
<feature type="non-terminal residue" evidence="1">
    <location>
        <position position="107"/>
    </location>
</feature>
<evidence type="ECO:0000313" key="2">
    <source>
        <dbReference type="Proteomes" id="UP001195769"/>
    </source>
</evidence>
<proteinExistence type="predicted"/>
<dbReference type="GeneID" id="64667736"/>
<feature type="non-terminal residue" evidence="1">
    <location>
        <position position="1"/>
    </location>
</feature>